<evidence type="ECO:0000256" key="3">
    <source>
        <dbReference type="ARBA" id="ARBA00022741"/>
    </source>
</evidence>
<evidence type="ECO:0000313" key="9">
    <source>
        <dbReference type="EMBL" id="KAF3440066.1"/>
    </source>
</evidence>
<feature type="domain" description="Helicase ATP-binding" evidence="7">
    <location>
        <begin position="49"/>
        <end position="226"/>
    </location>
</feature>
<dbReference type="Pfam" id="PF00176">
    <property type="entry name" value="SNF2-rel_dom"/>
    <property type="match status" value="1"/>
</dbReference>
<dbReference type="GO" id="GO:0016787">
    <property type="term" value="F:hydrolase activity"/>
    <property type="evidence" value="ECO:0007669"/>
    <property type="project" value="UniProtKB-KW"/>
</dbReference>
<organism evidence="9 10">
    <name type="scientific">Rhamnella rubrinervis</name>
    <dbReference type="NCBI Taxonomy" id="2594499"/>
    <lineage>
        <taxon>Eukaryota</taxon>
        <taxon>Viridiplantae</taxon>
        <taxon>Streptophyta</taxon>
        <taxon>Embryophyta</taxon>
        <taxon>Tracheophyta</taxon>
        <taxon>Spermatophyta</taxon>
        <taxon>Magnoliopsida</taxon>
        <taxon>eudicotyledons</taxon>
        <taxon>Gunneridae</taxon>
        <taxon>Pentapetalae</taxon>
        <taxon>rosids</taxon>
        <taxon>fabids</taxon>
        <taxon>Rosales</taxon>
        <taxon>Rhamnaceae</taxon>
        <taxon>rhamnoid group</taxon>
        <taxon>Rhamneae</taxon>
        <taxon>Rhamnella</taxon>
    </lineage>
</organism>
<dbReference type="GO" id="GO:0003678">
    <property type="term" value="F:DNA helicase activity"/>
    <property type="evidence" value="ECO:0007669"/>
    <property type="project" value="InterPro"/>
</dbReference>
<comment type="caution">
    <text evidence="9">The sequence shown here is derived from an EMBL/GenBank/DDBJ whole genome shotgun (WGS) entry which is preliminary data.</text>
</comment>
<evidence type="ECO:0008006" key="11">
    <source>
        <dbReference type="Google" id="ProtNLM"/>
    </source>
</evidence>
<dbReference type="InterPro" id="IPR038718">
    <property type="entry name" value="SNF2-like_sf"/>
</dbReference>
<feature type="domain" description="Helicase C-terminal" evidence="8">
    <location>
        <begin position="368"/>
        <end position="537"/>
    </location>
</feature>
<dbReference type="PROSITE" id="PS51192">
    <property type="entry name" value="HELICASE_ATP_BIND_1"/>
    <property type="match status" value="1"/>
</dbReference>
<protein>
    <recommendedName>
        <fullName evidence="11">Helicase CHR10</fullName>
    </recommendedName>
</protein>
<dbReference type="AlphaFoldDB" id="A0A8K0GW35"/>
<dbReference type="Gene3D" id="3.40.50.300">
    <property type="entry name" value="P-loop containing nucleotide triphosphate hydrolases"/>
    <property type="match status" value="1"/>
</dbReference>
<dbReference type="PROSITE" id="PS51194">
    <property type="entry name" value="HELICASE_CTER"/>
    <property type="match status" value="1"/>
</dbReference>
<sequence>MNYEQRLKAAAKIVLEADAGAGDALISPEELGVTATLKPYQVEGVSWLIRRYVLGVNVILGDEMGLGKTLQAVSLMSYLKVRRISSGPFLVLCPLSVTDGWVSEIEKFAPKLKVLRYVGEKDHRCSLRRMLCNQVEEQSSETNVLLPFDVLLTTYDIALMDQDFLSQIPWHYAIIDEAQRLKNPSSVLYSVLRECFLMPRRLLMTGTPIQNNLTELWALMHFCMPSVFGTLDQFLSTFKEAEDPFKGHERSKVKEQFKSLKCILGAFMLRRTKSKLIECGNLVLPPLSEITVMAPLVILQKKVYLSILRKELPKLLAFSSGASNHQSLQNIVIQLRKACSHPYLFPGIEPEPYEEGEHLVQASGKLIILDQLLQKLYDSGHRVLLFAQMTHTLDILQDFLELRKYSYERLDGSIRAEERFAAIRSFSRQPSKGSLNSQADENAAFIFMISTRAGGVGLNLVAADTVIFYEQDWNPQVDKQALQRVHRIGQMNPVLSINLVTGRTVEEVVMRRAEAKLQLSHNVVGDDVVNQESKELVGDEVSDLRSTIFGLHIFDPNEITNEQLGEVNLSEMSTMAEKVIAMRYGRIAGKDDNRFEVNPTDALDKFENLPRRNSADFVFSSGFDEALYLSWVKKFKETSRASGDQIMDLRRRGHLPEEKHAKLEAAKKKAKDKKLSKWEALGYHSLSVEDLVGPMAGDMMSDSGSVQFVYGDCTDPSKVCPSEPTIIFSCVDDSGNWGHGGMFDALNKLSVIIPDAYQRASQFGDLCLGDLHLIRVNEDCSGQSMDGNAAPQWVGLAVVQSYNPRRKVPRSKISIPDLECCLSKASSSAAQSSAFEVYEYRSTNISITLVHPVAGPTYSLK</sequence>
<accession>A0A8K0GW35</accession>
<dbReference type="Gene3D" id="3.40.220.10">
    <property type="entry name" value="Leucine Aminopeptidase, subunit E, domain 1"/>
    <property type="match status" value="1"/>
</dbReference>
<evidence type="ECO:0000259" key="8">
    <source>
        <dbReference type="PROSITE" id="PS51194"/>
    </source>
</evidence>
<dbReference type="InterPro" id="IPR049730">
    <property type="entry name" value="SNF2/RAD54-like_C"/>
</dbReference>
<dbReference type="GO" id="GO:0005634">
    <property type="term" value="C:nucleus"/>
    <property type="evidence" value="ECO:0007669"/>
    <property type="project" value="UniProtKB-SubCell"/>
</dbReference>
<dbReference type="FunFam" id="3.40.50.300:FF:001488">
    <property type="entry name" value="Putative helicase CHR10"/>
    <property type="match status" value="1"/>
</dbReference>
<keyword evidence="5" id="KW-0067">ATP-binding</keyword>
<dbReference type="InterPro" id="IPR031053">
    <property type="entry name" value="ALC1"/>
</dbReference>
<evidence type="ECO:0000259" key="7">
    <source>
        <dbReference type="PROSITE" id="PS51192"/>
    </source>
</evidence>
<dbReference type="OrthoDB" id="5857104at2759"/>
<dbReference type="PANTHER" id="PTHR47157">
    <property type="entry name" value="CHROMODOMAIN-HELICASE-DNA-BINDING PROTEIN 1-LIKE"/>
    <property type="match status" value="1"/>
</dbReference>
<keyword evidence="10" id="KW-1185">Reference proteome</keyword>
<dbReference type="GO" id="GO:0005524">
    <property type="term" value="F:ATP binding"/>
    <property type="evidence" value="ECO:0007669"/>
    <property type="project" value="UniProtKB-KW"/>
</dbReference>
<evidence type="ECO:0000256" key="2">
    <source>
        <dbReference type="ARBA" id="ARBA00007025"/>
    </source>
</evidence>
<dbReference type="Proteomes" id="UP000796880">
    <property type="component" value="Unassembled WGS sequence"/>
</dbReference>
<dbReference type="SMART" id="SM00490">
    <property type="entry name" value="HELICc"/>
    <property type="match status" value="1"/>
</dbReference>
<dbReference type="InterPro" id="IPR001650">
    <property type="entry name" value="Helicase_C-like"/>
</dbReference>
<dbReference type="CDD" id="cd18793">
    <property type="entry name" value="SF2_C_SNF"/>
    <property type="match status" value="1"/>
</dbReference>
<dbReference type="InterPro" id="IPR000330">
    <property type="entry name" value="SNF2_N"/>
</dbReference>
<name>A0A8K0GW35_9ROSA</name>
<dbReference type="Pfam" id="PF00271">
    <property type="entry name" value="Helicase_C"/>
    <property type="match status" value="1"/>
</dbReference>
<reference evidence="9" key="1">
    <citation type="submission" date="2020-03" db="EMBL/GenBank/DDBJ databases">
        <title>A high-quality chromosome-level genome assembly of a woody plant with both climbing and erect habits, Rhamnella rubrinervis.</title>
        <authorList>
            <person name="Lu Z."/>
            <person name="Yang Y."/>
            <person name="Zhu X."/>
            <person name="Sun Y."/>
        </authorList>
    </citation>
    <scope>NUCLEOTIDE SEQUENCE</scope>
    <source>
        <strain evidence="9">BYM</strain>
        <tissue evidence="9">Leaf</tissue>
    </source>
</reference>
<dbReference type="InterPro" id="IPR014001">
    <property type="entry name" value="Helicase_ATP-bd"/>
</dbReference>
<dbReference type="GO" id="GO:0006338">
    <property type="term" value="P:chromatin remodeling"/>
    <property type="evidence" value="ECO:0007669"/>
    <property type="project" value="InterPro"/>
</dbReference>
<dbReference type="PANTHER" id="PTHR47157:SF1">
    <property type="entry name" value="CHROMODOMAIN-HELICASE-DNA-BINDING PROTEIN 1-LIKE"/>
    <property type="match status" value="1"/>
</dbReference>
<keyword evidence="6" id="KW-0539">Nucleus</keyword>
<comment type="subcellular location">
    <subcellularLocation>
        <location evidence="1">Nucleus</location>
    </subcellularLocation>
</comment>
<proteinExistence type="inferred from homology"/>
<dbReference type="SUPFAM" id="SSF52949">
    <property type="entry name" value="Macro domain-like"/>
    <property type="match status" value="1"/>
</dbReference>
<dbReference type="GO" id="GO:0006281">
    <property type="term" value="P:DNA repair"/>
    <property type="evidence" value="ECO:0007669"/>
    <property type="project" value="InterPro"/>
</dbReference>
<evidence type="ECO:0000256" key="4">
    <source>
        <dbReference type="ARBA" id="ARBA00022801"/>
    </source>
</evidence>
<keyword evidence="4" id="KW-0378">Hydrolase</keyword>
<dbReference type="Gene3D" id="3.40.50.10810">
    <property type="entry name" value="Tandem AAA-ATPase domain"/>
    <property type="match status" value="1"/>
</dbReference>
<dbReference type="InterPro" id="IPR027417">
    <property type="entry name" value="P-loop_NTPase"/>
</dbReference>
<comment type="similarity">
    <text evidence="2">Belongs to the SNF2/RAD54 helicase family.</text>
</comment>
<gene>
    <name evidence="9" type="ORF">FNV43_RR18344</name>
</gene>
<evidence type="ECO:0000256" key="6">
    <source>
        <dbReference type="ARBA" id="ARBA00023242"/>
    </source>
</evidence>
<evidence type="ECO:0000256" key="1">
    <source>
        <dbReference type="ARBA" id="ARBA00004123"/>
    </source>
</evidence>
<dbReference type="EMBL" id="VOIH02000008">
    <property type="protein sequence ID" value="KAF3440066.1"/>
    <property type="molecule type" value="Genomic_DNA"/>
</dbReference>
<evidence type="ECO:0000313" key="10">
    <source>
        <dbReference type="Proteomes" id="UP000796880"/>
    </source>
</evidence>
<dbReference type="SMART" id="SM00487">
    <property type="entry name" value="DEXDc"/>
    <property type="match status" value="1"/>
</dbReference>
<dbReference type="InterPro" id="IPR043472">
    <property type="entry name" value="Macro_dom-like"/>
</dbReference>
<keyword evidence="3" id="KW-0547">Nucleotide-binding</keyword>
<dbReference type="SUPFAM" id="SSF52540">
    <property type="entry name" value="P-loop containing nucleoside triphosphate hydrolases"/>
    <property type="match status" value="2"/>
</dbReference>
<evidence type="ECO:0000256" key="5">
    <source>
        <dbReference type="ARBA" id="ARBA00022840"/>
    </source>
</evidence>